<evidence type="ECO:0000313" key="2">
    <source>
        <dbReference type="EMBL" id="MDG0940624.1"/>
    </source>
</evidence>
<evidence type="ECO:0000313" key="4">
    <source>
        <dbReference type="Proteomes" id="UP000194422"/>
    </source>
</evidence>
<evidence type="ECO:0000256" key="1">
    <source>
        <dbReference type="SAM" id="SignalP"/>
    </source>
</evidence>
<reference evidence="2 5" key="2">
    <citation type="submission" date="2023-03" db="EMBL/GenBank/DDBJ databases">
        <title>Genetic diversity of Bacillus cereus sensu lato isolates from Slovenia.</title>
        <authorList>
            <person name="Abdelli M."/>
        </authorList>
    </citation>
    <scope>NUCLEOTIDE SEQUENCE [LARGE SCALE GENOMIC DNA]</scope>
    <source>
        <strain evidence="2 5">SIBC61B</strain>
    </source>
</reference>
<accession>A0A7D8D9B8</accession>
<keyword evidence="5" id="KW-1185">Reference proteome</keyword>
<keyword evidence="1" id="KW-0732">Signal</keyword>
<comment type="caution">
    <text evidence="3">The sequence shown here is derived from an EMBL/GenBank/DDBJ whole genome shotgun (WGS) entry which is preliminary data.</text>
</comment>
<evidence type="ECO:0000313" key="3">
    <source>
        <dbReference type="EMBL" id="SME39811.1"/>
    </source>
</evidence>
<feature type="chain" id="PRO_5039584412" description="Phr family secreted Rap phosphatase inhibitor" evidence="1">
    <location>
        <begin position="21"/>
        <end position="51"/>
    </location>
</feature>
<gene>
    <name evidence="3" type="ORF">BACERE00174_05217</name>
    <name evidence="2" type="ORF">P6U22_05340</name>
</gene>
<evidence type="ECO:0008006" key="6">
    <source>
        <dbReference type="Google" id="ProtNLM"/>
    </source>
</evidence>
<feature type="signal peptide" evidence="1">
    <location>
        <begin position="1"/>
        <end position="20"/>
    </location>
</feature>
<name>A0A7D8D9B8_9BACI</name>
<dbReference type="EMBL" id="FWYW01000092">
    <property type="protein sequence ID" value="SME39811.1"/>
    <property type="molecule type" value="Genomic_DNA"/>
</dbReference>
<protein>
    <recommendedName>
        <fullName evidence="6">Phr family secreted Rap phosphatase inhibitor</fullName>
    </recommendedName>
</protein>
<dbReference type="AlphaFoldDB" id="A0A7D8D9B8"/>
<sequence>MKKFLITTLCALALSIGVIGVGTDQTKDLGKEKINVHTEKVQLMKVDPGGM</sequence>
<dbReference type="RefSeq" id="WP_000714018.1">
    <property type="nucleotide sequence ID" value="NZ_CP040880.1"/>
</dbReference>
<dbReference type="Proteomes" id="UP001221338">
    <property type="component" value="Unassembled WGS sequence"/>
</dbReference>
<evidence type="ECO:0000313" key="5">
    <source>
        <dbReference type="Proteomes" id="UP001221338"/>
    </source>
</evidence>
<reference evidence="3 4" key="1">
    <citation type="submission" date="2017-04" db="EMBL/GenBank/DDBJ databases">
        <authorList>
            <person name="Criscuolo A."/>
        </authorList>
    </citation>
    <scope>NUCLEOTIDE SEQUENCE [LARGE SCALE GENOMIC DNA]</scope>
    <source>
        <strain evidence="3">16-00174</strain>
    </source>
</reference>
<dbReference type="EMBL" id="JARPRV010000002">
    <property type="protein sequence ID" value="MDG0940624.1"/>
    <property type="molecule type" value="Genomic_DNA"/>
</dbReference>
<dbReference type="Proteomes" id="UP000194422">
    <property type="component" value="Unassembled WGS sequence"/>
</dbReference>
<proteinExistence type="predicted"/>
<organism evidence="3 4">
    <name type="scientific">Bacillus paranthracis</name>
    <dbReference type="NCBI Taxonomy" id="2026186"/>
    <lineage>
        <taxon>Bacteria</taxon>
        <taxon>Bacillati</taxon>
        <taxon>Bacillota</taxon>
        <taxon>Bacilli</taxon>
        <taxon>Bacillales</taxon>
        <taxon>Bacillaceae</taxon>
        <taxon>Bacillus</taxon>
        <taxon>Bacillus cereus group</taxon>
    </lineage>
</organism>